<comment type="caution">
    <text evidence="10">The sequence shown here is derived from an EMBL/GenBank/DDBJ whole genome shotgun (WGS) entry which is preliminary data.</text>
</comment>
<keyword evidence="11" id="KW-1185">Reference proteome</keyword>
<dbReference type="InterPro" id="IPR036249">
    <property type="entry name" value="Thioredoxin-like_sf"/>
</dbReference>
<keyword evidence="3 8" id="KW-0732">Signal</keyword>
<evidence type="ECO:0000256" key="7">
    <source>
        <dbReference type="PIRNR" id="PIRNR001488"/>
    </source>
</evidence>
<protein>
    <recommendedName>
        <fullName evidence="7">Thiol:disulfide interchange protein</fullName>
    </recommendedName>
</protein>
<feature type="chain" id="PRO_5045173376" description="Thiol:disulfide interchange protein" evidence="8">
    <location>
        <begin position="21"/>
        <end position="207"/>
    </location>
</feature>
<evidence type="ECO:0000256" key="2">
    <source>
        <dbReference type="ARBA" id="ARBA00005791"/>
    </source>
</evidence>
<dbReference type="Gene3D" id="3.40.30.10">
    <property type="entry name" value="Glutaredoxin"/>
    <property type="match status" value="1"/>
</dbReference>
<name>A0ABT9FJY4_9GAMM</name>
<feature type="signal peptide" evidence="8">
    <location>
        <begin position="1"/>
        <end position="20"/>
    </location>
</feature>
<evidence type="ECO:0000256" key="1">
    <source>
        <dbReference type="ARBA" id="ARBA00004418"/>
    </source>
</evidence>
<dbReference type="InterPro" id="IPR001853">
    <property type="entry name" value="DSBA-like_thioredoxin_dom"/>
</dbReference>
<dbReference type="CDD" id="cd03019">
    <property type="entry name" value="DsbA_DsbA"/>
    <property type="match status" value="1"/>
</dbReference>
<evidence type="ECO:0000256" key="8">
    <source>
        <dbReference type="SAM" id="SignalP"/>
    </source>
</evidence>
<sequence>MLKKLKLSLLLLCLPFAAFAAQFEANNQYTIIKTEKSTTPQVTEFFSFYCPHCFKFEPVAKAIEKKLPEGTDFVKSHVNFLGGVSSQAQSNLSFAYLIAKQQGQAQNIADQIFRSIHVQGVPLTEVKDLKKLLEVNGIDSDAFDQAIASMPIIAAEQAMQDKQNKYSKLGALTGVPTFIVNDKYKININTIKNQQELDELIAFLLVL</sequence>
<dbReference type="SUPFAM" id="SSF52833">
    <property type="entry name" value="Thioredoxin-like"/>
    <property type="match status" value="1"/>
</dbReference>
<keyword evidence="4 7" id="KW-0574">Periplasm</keyword>
<dbReference type="PROSITE" id="PS51352">
    <property type="entry name" value="THIOREDOXIN_2"/>
    <property type="match status" value="1"/>
</dbReference>
<dbReference type="InterPro" id="IPR023205">
    <property type="entry name" value="DsbA/DsbL"/>
</dbReference>
<evidence type="ECO:0000259" key="9">
    <source>
        <dbReference type="PROSITE" id="PS51352"/>
    </source>
</evidence>
<dbReference type="PANTHER" id="PTHR35891:SF2">
    <property type="entry name" value="THIOL:DISULFIDE INTERCHANGE PROTEIN DSBA"/>
    <property type="match status" value="1"/>
</dbReference>
<dbReference type="RefSeq" id="WP_305473447.1">
    <property type="nucleotide sequence ID" value="NZ_JAUYVT010000033.1"/>
</dbReference>
<dbReference type="Pfam" id="PF01323">
    <property type="entry name" value="DSBA"/>
    <property type="match status" value="1"/>
</dbReference>
<evidence type="ECO:0000256" key="5">
    <source>
        <dbReference type="ARBA" id="ARBA00023157"/>
    </source>
</evidence>
<accession>A0ABT9FJY4</accession>
<comment type="similarity">
    <text evidence="2">Belongs to the thioredoxin family. DsbA subfamily.</text>
</comment>
<proteinExistence type="inferred from homology"/>
<dbReference type="InterPro" id="IPR050824">
    <property type="entry name" value="Thiol_disulfide_DsbA"/>
</dbReference>
<evidence type="ECO:0000313" key="11">
    <source>
        <dbReference type="Proteomes" id="UP001177212"/>
    </source>
</evidence>
<evidence type="ECO:0000256" key="3">
    <source>
        <dbReference type="ARBA" id="ARBA00022729"/>
    </source>
</evidence>
<gene>
    <name evidence="10" type="ORF">Q8W34_20820</name>
</gene>
<dbReference type="InterPro" id="IPR013766">
    <property type="entry name" value="Thioredoxin_domain"/>
</dbReference>
<comment type="subcellular location">
    <subcellularLocation>
        <location evidence="1 7">Periplasm</location>
    </subcellularLocation>
</comment>
<reference evidence="10" key="1">
    <citation type="submission" date="2023-07" db="EMBL/GenBank/DDBJ databases">
        <title>Genome content predicts the carbon catabolic preferences of heterotrophic bacteria.</title>
        <authorList>
            <person name="Gralka M."/>
        </authorList>
    </citation>
    <scope>NUCLEOTIDE SEQUENCE</scope>
    <source>
        <strain evidence="10">4G09</strain>
    </source>
</reference>
<organism evidence="10 11">
    <name type="scientific">Pseudoalteromonas marina</name>
    <dbReference type="NCBI Taxonomy" id="267375"/>
    <lineage>
        <taxon>Bacteria</taxon>
        <taxon>Pseudomonadati</taxon>
        <taxon>Pseudomonadota</taxon>
        <taxon>Gammaproteobacteria</taxon>
        <taxon>Alteromonadales</taxon>
        <taxon>Pseudoalteromonadaceae</taxon>
        <taxon>Pseudoalteromonas</taxon>
    </lineage>
</organism>
<evidence type="ECO:0000313" key="10">
    <source>
        <dbReference type="EMBL" id="MDP2567084.1"/>
    </source>
</evidence>
<dbReference type="PIRSF" id="PIRSF001488">
    <property type="entry name" value="Tdi_protein"/>
    <property type="match status" value="1"/>
</dbReference>
<dbReference type="PANTHER" id="PTHR35891">
    <property type="entry name" value="THIOL:DISULFIDE INTERCHANGE PROTEIN DSBA"/>
    <property type="match status" value="1"/>
</dbReference>
<keyword evidence="5 7" id="KW-1015">Disulfide bond</keyword>
<dbReference type="EMBL" id="JAUYVT010000033">
    <property type="protein sequence ID" value="MDP2567084.1"/>
    <property type="molecule type" value="Genomic_DNA"/>
</dbReference>
<evidence type="ECO:0000256" key="6">
    <source>
        <dbReference type="ARBA" id="ARBA00023284"/>
    </source>
</evidence>
<feature type="domain" description="Thioredoxin" evidence="9">
    <location>
        <begin position="10"/>
        <end position="206"/>
    </location>
</feature>
<keyword evidence="6" id="KW-0676">Redox-active center</keyword>
<evidence type="ECO:0000256" key="4">
    <source>
        <dbReference type="ARBA" id="ARBA00022764"/>
    </source>
</evidence>
<dbReference type="Proteomes" id="UP001177212">
    <property type="component" value="Unassembled WGS sequence"/>
</dbReference>